<organism evidence="4 5">
    <name type="scientific">Nibrella saemangeumensis</name>
    <dbReference type="NCBI Taxonomy" id="1084526"/>
    <lineage>
        <taxon>Bacteria</taxon>
        <taxon>Pseudomonadati</taxon>
        <taxon>Bacteroidota</taxon>
        <taxon>Cytophagia</taxon>
        <taxon>Cytophagales</taxon>
        <taxon>Spirosomataceae</taxon>
        <taxon>Nibrella</taxon>
    </lineage>
</organism>
<name>A0ABP8MQQ1_9BACT</name>
<keyword evidence="1" id="KW-1133">Transmembrane helix</keyword>
<keyword evidence="1" id="KW-0812">Transmembrane</keyword>
<gene>
    <name evidence="4" type="ORF">GCM10023189_16640</name>
</gene>
<dbReference type="InterPro" id="IPR017853">
    <property type="entry name" value="GH"/>
</dbReference>
<feature type="transmembrane region" description="Helical" evidence="1">
    <location>
        <begin position="703"/>
        <end position="722"/>
    </location>
</feature>
<dbReference type="SUPFAM" id="SSF51445">
    <property type="entry name" value="(Trans)glycosidases"/>
    <property type="match status" value="1"/>
</dbReference>
<dbReference type="PANTHER" id="PTHR43685:SF3">
    <property type="entry name" value="SLR2126 PROTEIN"/>
    <property type="match status" value="1"/>
</dbReference>
<dbReference type="InterPro" id="IPR001173">
    <property type="entry name" value="Glyco_trans_2-like"/>
</dbReference>
<comment type="caution">
    <text evidence="4">The sequence shown here is derived from an EMBL/GenBank/DDBJ whole genome shotgun (WGS) entry which is preliminary data.</text>
</comment>
<dbReference type="PANTHER" id="PTHR43685">
    <property type="entry name" value="GLYCOSYLTRANSFERASE"/>
    <property type="match status" value="1"/>
</dbReference>
<feature type="domain" description="Glycoside hydrolase family 2 catalytic" evidence="3">
    <location>
        <begin position="14"/>
        <end position="139"/>
    </location>
</feature>
<sequence length="760" mass="84729">MVGLPWEQHITFLDETSRVQDIIHRVQEGVRACAHHPAVLCYTIGNEIPAQIVRWYGPKPIEDFLHQLYQAVKAIDSEGLVTYVNYPTTEYLSLPFLDFDCFNVYLETEEKLSIYLSRLHNLSGDRPLVLAEIGLDSMRNGEEKQAEVLDWQIRTIFGKGCAGTFVFAWTDEWWRGGFEIEDWDFGIVDRQRASKLALQAVQQAFSDAPFASKSILPRISVIVCSYNGSATIRDTLDGLLNLDYPDFEVIVVNDGSTDQLVQIAGEYPFRLISTPNQGLSTARNTGLYAASGEIVAYIDDDAYPDPHWLQYLAYSYQTTSHAGIGGPNLLPENDGSIATCVFHAPGGPVHVLTTDDVAEHIPGCNMSFRREVLLEIGGFDPIYRAAGDDVDICWRVQHTGRTIGFHPSATVWHHRRNSLKAYWKQQKGYGRAEALLEQKWPEKYNGMGHVSWGGRIYGNGVTQPLSLRRSRIFHGIWGSAPFQSVYQPASGFISYLPLMPEWYLLTGFLGFLSILGLGWSPLLWALPAFMAALVIILIQSGVSAAKARLTVPKDQQIKYWALITSLHSVQPLARLYGRLAYGLTPWRKRGPVSYNPTHLFSRKSVLTKWSESWRSAEDWLGEMESQLKALDIRVRPGGEYDAWDLQVSGSLFSSVRGLLTIEEHGAGKQLVRFKCWPKYSAATGILLAVMLGLSGLAVASQAYIVGAVFGLFSVVLLVSFFTGTARSLAALSEAFQQSPKEAALKEVLHIEVEPELITVP</sequence>
<dbReference type="InterPro" id="IPR050834">
    <property type="entry name" value="Glycosyltransf_2"/>
</dbReference>
<dbReference type="Proteomes" id="UP001501175">
    <property type="component" value="Unassembled WGS sequence"/>
</dbReference>
<dbReference type="InterPro" id="IPR029044">
    <property type="entry name" value="Nucleotide-diphossugar_trans"/>
</dbReference>
<dbReference type="Gene3D" id="3.20.20.80">
    <property type="entry name" value="Glycosidases"/>
    <property type="match status" value="1"/>
</dbReference>
<reference evidence="5" key="1">
    <citation type="journal article" date="2019" name="Int. J. Syst. Evol. Microbiol.">
        <title>The Global Catalogue of Microorganisms (GCM) 10K type strain sequencing project: providing services to taxonomists for standard genome sequencing and annotation.</title>
        <authorList>
            <consortium name="The Broad Institute Genomics Platform"/>
            <consortium name="The Broad Institute Genome Sequencing Center for Infectious Disease"/>
            <person name="Wu L."/>
            <person name="Ma J."/>
        </authorList>
    </citation>
    <scope>NUCLEOTIDE SEQUENCE [LARGE SCALE GENOMIC DNA]</scope>
    <source>
        <strain evidence="5">JCM 17927</strain>
    </source>
</reference>
<dbReference type="InterPro" id="IPR006103">
    <property type="entry name" value="Glyco_hydro_2_cat"/>
</dbReference>
<dbReference type="EMBL" id="BAABHD010000022">
    <property type="protein sequence ID" value="GAA4452742.1"/>
    <property type="molecule type" value="Genomic_DNA"/>
</dbReference>
<protein>
    <recommendedName>
        <fullName evidence="6">Glycosyl transferase</fullName>
    </recommendedName>
</protein>
<keyword evidence="5" id="KW-1185">Reference proteome</keyword>
<feature type="transmembrane region" description="Helical" evidence="1">
    <location>
        <begin position="679"/>
        <end position="697"/>
    </location>
</feature>
<evidence type="ECO:0000259" key="2">
    <source>
        <dbReference type="Pfam" id="PF00535"/>
    </source>
</evidence>
<evidence type="ECO:0000259" key="3">
    <source>
        <dbReference type="Pfam" id="PF02836"/>
    </source>
</evidence>
<feature type="transmembrane region" description="Helical" evidence="1">
    <location>
        <begin position="525"/>
        <end position="545"/>
    </location>
</feature>
<dbReference type="Pfam" id="PF02836">
    <property type="entry name" value="Glyco_hydro_2_C"/>
    <property type="match status" value="1"/>
</dbReference>
<keyword evidence="1" id="KW-0472">Membrane</keyword>
<proteinExistence type="predicted"/>
<dbReference type="Pfam" id="PF00535">
    <property type="entry name" value="Glycos_transf_2"/>
    <property type="match status" value="1"/>
</dbReference>
<evidence type="ECO:0000313" key="5">
    <source>
        <dbReference type="Proteomes" id="UP001501175"/>
    </source>
</evidence>
<evidence type="ECO:0000313" key="4">
    <source>
        <dbReference type="EMBL" id="GAA4452742.1"/>
    </source>
</evidence>
<dbReference type="SUPFAM" id="SSF53448">
    <property type="entry name" value="Nucleotide-diphospho-sugar transferases"/>
    <property type="match status" value="1"/>
</dbReference>
<dbReference type="Gene3D" id="3.90.550.10">
    <property type="entry name" value="Spore Coat Polysaccharide Biosynthesis Protein SpsA, Chain A"/>
    <property type="match status" value="1"/>
</dbReference>
<accession>A0ABP8MQQ1</accession>
<feature type="domain" description="Glycosyltransferase 2-like" evidence="2">
    <location>
        <begin position="220"/>
        <end position="373"/>
    </location>
</feature>
<evidence type="ECO:0008006" key="6">
    <source>
        <dbReference type="Google" id="ProtNLM"/>
    </source>
</evidence>
<evidence type="ECO:0000256" key="1">
    <source>
        <dbReference type="SAM" id="Phobius"/>
    </source>
</evidence>